<dbReference type="EMBL" id="GBRH01200317">
    <property type="protein sequence ID" value="JAD97578.1"/>
    <property type="molecule type" value="Transcribed_RNA"/>
</dbReference>
<protein>
    <submittedName>
        <fullName evidence="1">Uncharacterized protein</fullName>
    </submittedName>
</protein>
<evidence type="ECO:0000313" key="1">
    <source>
        <dbReference type="EMBL" id="JAD97578.1"/>
    </source>
</evidence>
<reference evidence="1" key="1">
    <citation type="submission" date="2014-09" db="EMBL/GenBank/DDBJ databases">
        <authorList>
            <person name="Magalhaes I.L.F."/>
            <person name="Oliveira U."/>
            <person name="Santos F.R."/>
            <person name="Vidigal T.H.D.A."/>
            <person name="Brescovit A.D."/>
            <person name="Santos A.J."/>
        </authorList>
    </citation>
    <scope>NUCLEOTIDE SEQUENCE</scope>
    <source>
        <tissue evidence="1">Shoot tissue taken approximately 20 cm above the soil surface</tissue>
    </source>
</reference>
<organism evidence="1">
    <name type="scientific">Arundo donax</name>
    <name type="common">Giant reed</name>
    <name type="synonym">Donax arundinaceus</name>
    <dbReference type="NCBI Taxonomy" id="35708"/>
    <lineage>
        <taxon>Eukaryota</taxon>
        <taxon>Viridiplantae</taxon>
        <taxon>Streptophyta</taxon>
        <taxon>Embryophyta</taxon>
        <taxon>Tracheophyta</taxon>
        <taxon>Spermatophyta</taxon>
        <taxon>Magnoliopsida</taxon>
        <taxon>Liliopsida</taxon>
        <taxon>Poales</taxon>
        <taxon>Poaceae</taxon>
        <taxon>PACMAD clade</taxon>
        <taxon>Arundinoideae</taxon>
        <taxon>Arundineae</taxon>
        <taxon>Arundo</taxon>
    </lineage>
</organism>
<dbReference type="AlphaFoldDB" id="A0A0A9EEZ8"/>
<name>A0A0A9EEZ8_ARUDO</name>
<accession>A0A0A9EEZ8</accession>
<proteinExistence type="predicted"/>
<reference evidence="1" key="2">
    <citation type="journal article" date="2015" name="Data Brief">
        <title>Shoot transcriptome of the giant reed, Arundo donax.</title>
        <authorList>
            <person name="Barrero R.A."/>
            <person name="Guerrero F.D."/>
            <person name="Moolhuijzen P."/>
            <person name="Goolsby J.A."/>
            <person name="Tidwell J."/>
            <person name="Bellgard S.E."/>
            <person name="Bellgard M.I."/>
        </authorList>
    </citation>
    <scope>NUCLEOTIDE SEQUENCE</scope>
    <source>
        <tissue evidence="1">Shoot tissue taken approximately 20 cm above the soil surface</tissue>
    </source>
</reference>
<sequence length="53" mass="5857">MVKFSEGVNNAEIFLKVLIMQKLTSLNLSHGGKLLILKSPVFLGRLHRTPPAV</sequence>